<evidence type="ECO:0000313" key="6">
    <source>
        <dbReference type="EMBL" id="SIO48769.1"/>
    </source>
</evidence>
<dbReference type="PRINTS" id="PR00039">
    <property type="entry name" value="HTHLYSR"/>
</dbReference>
<dbReference type="PANTHER" id="PTHR30537:SF26">
    <property type="entry name" value="GLYCINE CLEAVAGE SYSTEM TRANSCRIPTIONAL ACTIVATOR"/>
    <property type="match status" value="1"/>
</dbReference>
<dbReference type="Proteomes" id="UP000184693">
    <property type="component" value="Unassembled WGS sequence"/>
</dbReference>
<dbReference type="Pfam" id="PF00126">
    <property type="entry name" value="HTH_1"/>
    <property type="match status" value="1"/>
</dbReference>
<dbReference type="InterPro" id="IPR005119">
    <property type="entry name" value="LysR_subst-bd"/>
</dbReference>
<reference evidence="6 7" key="1">
    <citation type="submission" date="2016-11" db="EMBL/GenBank/DDBJ databases">
        <authorList>
            <person name="Jaros S."/>
            <person name="Januszkiewicz K."/>
            <person name="Wedrychowicz H."/>
        </authorList>
    </citation>
    <scope>NUCLEOTIDE SEQUENCE [LARGE SCALE GENOMIC DNA]</scope>
    <source>
        <strain evidence="6 7">GAS86</strain>
    </source>
</reference>
<dbReference type="PANTHER" id="PTHR30537">
    <property type="entry name" value="HTH-TYPE TRANSCRIPTIONAL REGULATOR"/>
    <property type="match status" value="1"/>
</dbReference>
<comment type="similarity">
    <text evidence="1">Belongs to the LysR transcriptional regulatory family.</text>
</comment>
<organism evidence="6 7">
    <name type="scientific">Paraburkholderia phenazinium</name>
    <dbReference type="NCBI Taxonomy" id="60549"/>
    <lineage>
        <taxon>Bacteria</taxon>
        <taxon>Pseudomonadati</taxon>
        <taxon>Pseudomonadota</taxon>
        <taxon>Betaproteobacteria</taxon>
        <taxon>Burkholderiales</taxon>
        <taxon>Burkholderiaceae</taxon>
        <taxon>Paraburkholderia</taxon>
    </lineage>
</organism>
<accession>A0A1N6JX25</accession>
<dbReference type="FunFam" id="1.10.10.10:FF:000001">
    <property type="entry name" value="LysR family transcriptional regulator"/>
    <property type="match status" value="1"/>
</dbReference>
<evidence type="ECO:0000259" key="5">
    <source>
        <dbReference type="PROSITE" id="PS50931"/>
    </source>
</evidence>
<keyword evidence="3" id="KW-0238">DNA-binding</keyword>
<sequence length="309" mass="34022">MFHAPSTQSLLCFESSARLRSFTAAAHELHLTQGAVSRQIKMLEERLGVALFVRRRDAMTLTDAGREYIAEIEPLLKRLERATVNVMALKGRGGALSLSVGSSIGNYWLIPYLPTFTREHGEITLNLRTRVGAVDFASTSVDASLEFGDGKRPGLHSDFILPLRLLPYAAPSWVKRHGSRIGPATPRADLIQHLTLPDAWDGWFERERIAGDAGKEGPRYEIMSMALNAAAAGLGATLLPAYMADDQVAAGRLVALSDHAWDYPKGYYLVYPEASIGMRSLQTFKRWILALGEQERTTLAVRLGAELDS</sequence>
<dbReference type="SUPFAM" id="SSF46785">
    <property type="entry name" value="Winged helix' DNA-binding domain"/>
    <property type="match status" value="1"/>
</dbReference>
<dbReference type="Pfam" id="PF03466">
    <property type="entry name" value="LysR_substrate"/>
    <property type="match status" value="1"/>
</dbReference>
<evidence type="ECO:0000256" key="1">
    <source>
        <dbReference type="ARBA" id="ARBA00009437"/>
    </source>
</evidence>
<dbReference type="AlphaFoldDB" id="A0A1N6JX25"/>
<evidence type="ECO:0000313" key="7">
    <source>
        <dbReference type="Proteomes" id="UP000184693"/>
    </source>
</evidence>
<keyword evidence="4" id="KW-0804">Transcription</keyword>
<protein>
    <submittedName>
        <fullName evidence="6">LysR family transcriptional regulator, glycine cleavage system transcriptional activator</fullName>
    </submittedName>
</protein>
<feature type="domain" description="HTH lysR-type" evidence="5">
    <location>
        <begin position="17"/>
        <end position="62"/>
    </location>
</feature>
<evidence type="ECO:0000256" key="4">
    <source>
        <dbReference type="ARBA" id="ARBA00023163"/>
    </source>
</evidence>
<dbReference type="InterPro" id="IPR058163">
    <property type="entry name" value="LysR-type_TF_proteobact-type"/>
</dbReference>
<dbReference type="GO" id="GO:0003700">
    <property type="term" value="F:DNA-binding transcription factor activity"/>
    <property type="evidence" value="ECO:0007669"/>
    <property type="project" value="InterPro"/>
</dbReference>
<dbReference type="InterPro" id="IPR036390">
    <property type="entry name" value="WH_DNA-bd_sf"/>
</dbReference>
<dbReference type="PROSITE" id="PS50931">
    <property type="entry name" value="HTH_LYSR"/>
    <property type="match status" value="1"/>
</dbReference>
<dbReference type="SUPFAM" id="SSF53850">
    <property type="entry name" value="Periplasmic binding protein-like II"/>
    <property type="match status" value="1"/>
</dbReference>
<dbReference type="Gene3D" id="3.40.190.10">
    <property type="entry name" value="Periplasmic binding protein-like II"/>
    <property type="match status" value="2"/>
</dbReference>
<name>A0A1N6JX25_9BURK</name>
<evidence type="ECO:0000256" key="2">
    <source>
        <dbReference type="ARBA" id="ARBA00023015"/>
    </source>
</evidence>
<dbReference type="GO" id="GO:0006351">
    <property type="term" value="P:DNA-templated transcription"/>
    <property type="evidence" value="ECO:0007669"/>
    <property type="project" value="TreeGrafter"/>
</dbReference>
<dbReference type="EMBL" id="FSRM01000002">
    <property type="protein sequence ID" value="SIO48769.1"/>
    <property type="molecule type" value="Genomic_DNA"/>
</dbReference>
<dbReference type="GO" id="GO:0043565">
    <property type="term" value="F:sequence-specific DNA binding"/>
    <property type="evidence" value="ECO:0007669"/>
    <property type="project" value="TreeGrafter"/>
</dbReference>
<keyword evidence="2" id="KW-0805">Transcription regulation</keyword>
<dbReference type="Gene3D" id="1.10.10.10">
    <property type="entry name" value="Winged helix-like DNA-binding domain superfamily/Winged helix DNA-binding domain"/>
    <property type="match status" value="1"/>
</dbReference>
<evidence type="ECO:0000256" key="3">
    <source>
        <dbReference type="ARBA" id="ARBA00023125"/>
    </source>
</evidence>
<gene>
    <name evidence="6" type="ORF">SAMN05444168_5292</name>
</gene>
<proteinExistence type="inferred from homology"/>
<dbReference type="InterPro" id="IPR036388">
    <property type="entry name" value="WH-like_DNA-bd_sf"/>
</dbReference>
<dbReference type="InterPro" id="IPR000847">
    <property type="entry name" value="LysR_HTH_N"/>
</dbReference>